<comment type="subcellular location">
    <subcellularLocation>
        <location evidence="1">Membrane</location>
        <topology evidence="1">Multi-pass membrane protein</topology>
    </subcellularLocation>
</comment>
<evidence type="ECO:0000256" key="1">
    <source>
        <dbReference type="ARBA" id="ARBA00004141"/>
    </source>
</evidence>
<organism evidence="7 8">
    <name type="scientific">Roseibium aggregatum</name>
    <dbReference type="NCBI Taxonomy" id="187304"/>
    <lineage>
        <taxon>Bacteria</taxon>
        <taxon>Pseudomonadati</taxon>
        <taxon>Pseudomonadota</taxon>
        <taxon>Alphaproteobacteria</taxon>
        <taxon>Hyphomicrobiales</taxon>
        <taxon>Stappiaceae</taxon>
        <taxon>Roseibium</taxon>
    </lineage>
</organism>
<accession>A0A939J3F5</accession>
<evidence type="ECO:0000256" key="3">
    <source>
        <dbReference type="ARBA" id="ARBA00022989"/>
    </source>
</evidence>
<gene>
    <name evidence="7" type="ORF">JF539_04635</name>
</gene>
<feature type="transmembrane region" description="Helical" evidence="6">
    <location>
        <begin position="160"/>
        <end position="184"/>
    </location>
</feature>
<evidence type="ECO:0000256" key="5">
    <source>
        <dbReference type="SAM" id="MobiDB-lite"/>
    </source>
</evidence>
<protein>
    <submittedName>
        <fullName evidence="7">YcjF family protein</fullName>
    </submittedName>
</protein>
<keyword evidence="3 6" id="KW-1133">Transmembrane helix</keyword>
<dbReference type="EMBL" id="JAEKJZ010000001">
    <property type="protein sequence ID" value="MBN9669614.1"/>
    <property type="molecule type" value="Genomic_DNA"/>
</dbReference>
<keyword evidence="4 6" id="KW-0472">Membrane</keyword>
<comment type="caution">
    <text evidence="7">The sequence shown here is derived from an EMBL/GenBank/DDBJ whole genome shotgun (WGS) entry which is preliminary data.</text>
</comment>
<dbReference type="Proteomes" id="UP000664096">
    <property type="component" value="Unassembled WGS sequence"/>
</dbReference>
<name>A0A939J3F5_9HYPH</name>
<feature type="transmembrane region" description="Helical" evidence="6">
    <location>
        <begin position="190"/>
        <end position="208"/>
    </location>
</feature>
<evidence type="ECO:0000313" key="7">
    <source>
        <dbReference type="EMBL" id="MBN9669614.1"/>
    </source>
</evidence>
<evidence type="ECO:0000313" key="8">
    <source>
        <dbReference type="Proteomes" id="UP000664096"/>
    </source>
</evidence>
<dbReference type="Pfam" id="PF05128">
    <property type="entry name" value="DUF697"/>
    <property type="match status" value="1"/>
</dbReference>
<evidence type="ECO:0000256" key="4">
    <source>
        <dbReference type="ARBA" id="ARBA00023136"/>
    </source>
</evidence>
<feature type="compositionally biased region" description="Polar residues" evidence="5">
    <location>
        <begin position="39"/>
        <end position="48"/>
    </location>
</feature>
<dbReference type="RefSeq" id="WP_207139165.1">
    <property type="nucleotide sequence ID" value="NZ_JAEKJZ010000001.1"/>
</dbReference>
<dbReference type="GO" id="GO:0016020">
    <property type="term" value="C:membrane"/>
    <property type="evidence" value="ECO:0007669"/>
    <property type="project" value="UniProtKB-SubCell"/>
</dbReference>
<dbReference type="AlphaFoldDB" id="A0A939J3F5"/>
<dbReference type="InterPro" id="IPR021147">
    <property type="entry name" value="DUF697"/>
</dbReference>
<sequence>MSKRLPRTSQKTLDDLRKAASAALDAEKKTLRTVPPESFDSSSKNSSAMPPEDGGVTPMTEETRNRTAEKADETQSPSSMAPDPQVARRTAGPNLPTRAAFRKASGRLIVERHANFAAVAGLVPMPLVDLAAIAVVVERMLRKLSRLYGEPLDRHRSKQLAAAMLVGMAAPGIASFTTSAVLNMAPGPQLLGMVITSVSAAVLVRTVGEVYLSHLAGESGGGEFYGATPQQP</sequence>
<evidence type="ECO:0000256" key="2">
    <source>
        <dbReference type="ARBA" id="ARBA00022692"/>
    </source>
</evidence>
<feature type="compositionally biased region" description="Basic and acidic residues" evidence="5">
    <location>
        <begin position="61"/>
        <end position="73"/>
    </location>
</feature>
<keyword evidence="2 6" id="KW-0812">Transmembrane</keyword>
<feature type="region of interest" description="Disordered" evidence="5">
    <location>
        <begin position="23"/>
        <end position="97"/>
    </location>
</feature>
<feature type="transmembrane region" description="Helical" evidence="6">
    <location>
        <begin position="116"/>
        <end position="137"/>
    </location>
</feature>
<evidence type="ECO:0000256" key="6">
    <source>
        <dbReference type="SAM" id="Phobius"/>
    </source>
</evidence>
<proteinExistence type="predicted"/>
<reference evidence="7" key="1">
    <citation type="submission" date="2020-12" db="EMBL/GenBank/DDBJ databases">
        <title>Oil enriched cultivation method for isolating marine PHA-producing bacteria.</title>
        <authorList>
            <person name="Zheng W."/>
            <person name="Yu S."/>
            <person name="Huang Y."/>
        </authorList>
    </citation>
    <scope>NUCLEOTIDE SEQUENCE</scope>
    <source>
        <strain evidence="7">SY-2-12</strain>
    </source>
</reference>